<dbReference type="Gramene" id="BGIOSGA037663-TA">
    <property type="protein sequence ID" value="BGIOSGA037663-PA"/>
    <property type="gene ID" value="BGIOSGA037663"/>
</dbReference>
<dbReference type="SUPFAM" id="SSF47473">
    <property type="entry name" value="EF-hand"/>
    <property type="match status" value="1"/>
</dbReference>
<name>B8BMP4_ORYSI</name>
<reference evidence="1 2" key="1">
    <citation type="journal article" date="2005" name="PLoS Biol.">
        <title>The genomes of Oryza sativa: a history of duplications.</title>
        <authorList>
            <person name="Yu J."/>
            <person name="Wang J."/>
            <person name="Lin W."/>
            <person name="Li S."/>
            <person name="Li H."/>
            <person name="Zhou J."/>
            <person name="Ni P."/>
            <person name="Dong W."/>
            <person name="Hu S."/>
            <person name="Zeng C."/>
            <person name="Zhang J."/>
            <person name="Zhang Y."/>
            <person name="Li R."/>
            <person name="Xu Z."/>
            <person name="Li S."/>
            <person name="Li X."/>
            <person name="Zheng H."/>
            <person name="Cong L."/>
            <person name="Lin L."/>
            <person name="Yin J."/>
            <person name="Geng J."/>
            <person name="Li G."/>
            <person name="Shi J."/>
            <person name="Liu J."/>
            <person name="Lv H."/>
            <person name="Li J."/>
            <person name="Wang J."/>
            <person name="Deng Y."/>
            <person name="Ran L."/>
            <person name="Shi X."/>
            <person name="Wang X."/>
            <person name="Wu Q."/>
            <person name="Li C."/>
            <person name="Ren X."/>
            <person name="Wang J."/>
            <person name="Wang X."/>
            <person name="Li D."/>
            <person name="Liu D."/>
            <person name="Zhang X."/>
            <person name="Ji Z."/>
            <person name="Zhao W."/>
            <person name="Sun Y."/>
            <person name="Zhang Z."/>
            <person name="Bao J."/>
            <person name="Han Y."/>
            <person name="Dong L."/>
            <person name="Ji J."/>
            <person name="Chen P."/>
            <person name="Wu S."/>
            <person name="Liu J."/>
            <person name="Xiao Y."/>
            <person name="Bu D."/>
            <person name="Tan J."/>
            <person name="Yang L."/>
            <person name="Ye C."/>
            <person name="Zhang J."/>
            <person name="Xu J."/>
            <person name="Zhou Y."/>
            <person name="Yu Y."/>
            <person name="Zhang B."/>
            <person name="Zhuang S."/>
            <person name="Wei H."/>
            <person name="Liu B."/>
            <person name="Lei M."/>
            <person name="Yu H."/>
            <person name="Li Y."/>
            <person name="Xu H."/>
            <person name="Wei S."/>
            <person name="He X."/>
            <person name="Fang L."/>
            <person name="Zhang Z."/>
            <person name="Zhang Y."/>
            <person name="Huang X."/>
            <person name="Su Z."/>
            <person name="Tong W."/>
            <person name="Li J."/>
            <person name="Tong Z."/>
            <person name="Li S."/>
            <person name="Ye J."/>
            <person name="Wang L."/>
            <person name="Fang L."/>
            <person name="Lei T."/>
            <person name="Chen C."/>
            <person name="Chen H."/>
            <person name="Xu Z."/>
            <person name="Li H."/>
            <person name="Huang H."/>
            <person name="Zhang F."/>
            <person name="Xu H."/>
            <person name="Li N."/>
            <person name="Zhao C."/>
            <person name="Li S."/>
            <person name="Dong L."/>
            <person name="Huang Y."/>
            <person name="Li L."/>
            <person name="Xi Y."/>
            <person name="Qi Q."/>
            <person name="Li W."/>
            <person name="Zhang B."/>
            <person name="Hu W."/>
            <person name="Zhang Y."/>
            <person name="Tian X."/>
            <person name="Jiao Y."/>
            <person name="Liang X."/>
            <person name="Jin J."/>
            <person name="Gao L."/>
            <person name="Zheng W."/>
            <person name="Hao B."/>
            <person name="Liu S."/>
            <person name="Wang W."/>
            <person name="Yuan L."/>
            <person name="Cao M."/>
            <person name="McDermott J."/>
            <person name="Samudrala R."/>
            <person name="Wang J."/>
            <person name="Wong G.K."/>
            <person name="Yang H."/>
        </authorList>
    </citation>
    <scope>NUCLEOTIDE SEQUENCE [LARGE SCALE GENOMIC DNA]</scope>
    <source>
        <strain evidence="2">cv. 93-11</strain>
    </source>
</reference>
<dbReference type="EMBL" id="CM000137">
    <property type="protein sequence ID" value="EEC69564.1"/>
    <property type="molecule type" value="Genomic_DNA"/>
</dbReference>
<accession>B8BMP4</accession>
<protein>
    <submittedName>
        <fullName evidence="1">Uncharacterized protein</fullName>
    </submittedName>
</protein>
<dbReference type="AlphaFoldDB" id="B8BMP4"/>
<evidence type="ECO:0000313" key="2">
    <source>
        <dbReference type="Proteomes" id="UP000007015"/>
    </source>
</evidence>
<gene>
    <name evidence="1" type="ORF">OsI_38866</name>
</gene>
<dbReference type="STRING" id="39946.B8BMP4"/>
<dbReference type="Proteomes" id="UP000007015">
    <property type="component" value="Chromosome 12"/>
</dbReference>
<keyword evidence="2" id="KW-1185">Reference proteome</keyword>
<sequence>MIDKDPGDDLREAFRVFDKDQKRASSPPLSPAMSWTMHRERFTDKEVSKTIHEADSGRQINCK</sequence>
<dbReference type="HOGENOM" id="CLU_2907753_0_0_1"/>
<dbReference type="InterPro" id="IPR011992">
    <property type="entry name" value="EF-hand-dom_pair"/>
</dbReference>
<proteinExistence type="predicted"/>
<organism evidence="1 2">
    <name type="scientific">Oryza sativa subsp. indica</name>
    <name type="common">Rice</name>
    <dbReference type="NCBI Taxonomy" id="39946"/>
    <lineage>
        <taxon>Eukaryota</taxon>
        <taxon>Viridiplantae</taxon>
        <taxon>Streptophyta</taxon>
        <taxon>Embryophyta</taxon>
        <taxon>Tracheophyta</taxon>
        <taxon>Spermatophyta</taxon>
        <taxon>Magnoliopsida</taxon>
        <taxon>Liliopsida</taxon>
        <taxon>Poales</taxon>
        <taxon>Poaceae</taxon>
        <taxon>BOP clade</taxon>
        <taxon>Oryzoideae</taxon>
        <taxon>Oryzeae</taxon>
        <taxon>Oryzinae</taxon>
        <taxon>Oryza</taxon>
        <taxon>Oryza sativa</taxon>
    </lineage>
</organism>
<evidence type="ECO:0000313" key="1">
    <source>
        <dbReference type="EMBL" id="EEC69564.1"/>
    </source>
</evidence>